<dbReference type="SMART" id="SM01057">
    <property type="entry name" value="Carb_anhydrase"/>
    <property type="match status" value="1"/>
</dbReference>
<evidence type="ECO:0000313" key="11">
    <source>
        <dbReference type="EMBL" id="QRD92676.1"/>
    </source>
</evidence>
<dbReference type="InterPro" id="IPR001148">
    <property type="entry name" value="CA_dom"/>
</dbReference>
<organism evidence="11 12">
    <name type="scientific">Aspergillus flavus (strain ATCC 200026 / FGSC A1120 / IAM 13836 / NRRL 3357 / JCM 12722 / SRRC 167)</name>
    <dbReference type="NCBI Taxonomy" id="332952"/>
    <lineage>
        <taxon>Eukaryota</taxon>
        <taxon>Fungi</taxon>
        <taxon>Dikarya</taxon>
        <taxon>Ascomycota</taxon>
        <taxon>Pezizomycotina</taxon>
        <taxon>Eurotiomycetes</taxon>
        <taxon>Eurotiomycetidae</taxon>
        <taxon>Eurotiales</taxon>
        <taxon>Aspergillaceae</taxon>
        <taxon>Aspergillus</taxon>
        <taxon>Aspergillus subgen. Circumdati</taxon>
    </lineage>
</organism>
<comment type="catalytic activity">
    <reaction evidence="8 9">
        <text>hydrogencarbonate + H(+) = CO2 + H2O</text>
        <dbReference type="Rhea" id="RHEA:10748"/>
        <dbReference type="ChEBI" id="CHEBI:15377"/>
        <dbReference type="ChEBI" id="CHEBI:15378"/>
        <dbReference type="ChEBI" id="CHEBI:16526"/>
        <dbReference type="ChEBI" id="CHEBI:17544"/>
        <dbReference type="EC" id="4.2.1.1"/>
    </reaction>
</comment>
<dbReference type="PROSITE" id="PS00162">
    <property type="entry name" value="ALPHA_CA_1"/>
    <property type="match status" value="1"/>
</dbReference>
<evidence type="ECO:0000259" key="10">
    <source>
        <dbReference type="PROSITE" id="PS51144"/>
    </source>
</evidence>
<evidence type="ECO:0000256" key="1">
    <source>
        <dbReference type="ARBA" id="ARBA00001947"/>
    </source>
</evidence>
<evidence type="ECO:0000256" key="5">
    <source>
        <dbReference type="ARBA" id="ARBA00022723"/>
    </source>
</evidence>
<comment type="function">
    <text evidence="2 9">Reversible hydration of carbon dioxide.</text>
</comment>
<dbReference type="VEuPathDB" id="FungiDB:AFLA_014066"/>
<evidence type="ECO:0000256" key="3">
    <source>
        <dbReference type="ARBA" id="ARBA00010718"/>
    </source>
</evidence>
<evidence type="ECO:0000256" key="8">
    <source>
        <dbReference type="ARBA" id="ARBA00048348"/>
    </source>
</evidence>
<dbReference type="CDD" id="cd03124">
    <property type="entry name" value="alpha_CA_prokaryotic_like"/>
    <property type="match status" value="1"/>
</dbReference>
<dbReference type="Proteomes" id="UP000596276">
    <property type="component" value="Chromosome 8"/>
</dbReference>
<dbReference type="SUPFAM" id="SSF51069">
    <property type="entry name" value="Carbonic anhydrase"/>
    <property type="match status" value="1"/>
</dbReference>
<dbReference type="VEuPathDB" id="FungiDB:F9C07_12637"/>
<reference evidence="12" key="1">
    <citation type="journal article" date="2021" name="G3 (Bethesda)">
        <title>Chromosome assembled and annotated genome sequence of Aspergillus flavus NRRL 3357.</title>
        <authorList>
            <person name="Skerker J.M."/>
            <person name="Pianalto K.M."/>
            <person name="Mondo S.J."/>
            <person name="Yang K."/>
            <person name="Arkin A.P."/>
            <person name="Keller N.P."/>
            <person name="Grigoriev I.V."/>
            <person name="Louise Glass N.L."/>
        </authorList>
    </citation>
    <scope>NUCLEOTIDE SEQUENCE [LARGE SCALE GENOMIC DNA]</scope>
    <source>
        <strain evidence="12">ATCC 200026 / FGSC A1120 / IAM 13836 / NRRL 3357 / JCM 12722 / SRRC 167</strain>
    </source>
</reference>
<dbReference type="InterPro" id="IPR023561">
    <property type="entry name" value="Carbonic_anhydrase_a-class"/>
</dbReference>
<keyword evidence="5 9" id="KW-0479">Metal-binding</keyword>
<dbReference type="InterPro" id="IPR041891">
    <property type="entry name" value="Alpha_CA_prokaryot-like"/>
</dbReference>
<name>A0A7U2MZB7_ASPFN</name>
<dbReference type="Pfam" id="PF00194">
    <property type="entry name" value="Carb_anhydrase"/>
    <property type="match status" value="1"/>
</dbReference>
<dbReference type="FunFam" id="3.10.200.10:FF:000010">
    <property type="entry name" value="Carbonic anhydrase"/>
    <property type="match status" value="1"/>
</dbReference>
<accession>A0A7U2MZB7</accession>
<keyword evidence="12" id="KW-1185">Reference proteome</keyword>
<dbReference type="PANTHER" id="PTHR18952">
    <property type="entry name" value="CARBONIC ANHYDRASE"/>
    <property type="match status" value="1"/>
</dbReference>
<dbReference type="EMBL" id="CP044616">
    <property type="protein sequence ID" value="QRD92676.1"/>
    <property type="molecule type" value="Genomic_DNA"/>
</dbReference>
<keyword evidence="7 9" id="KW-0456">Lyase</keyword>
<dbReference type="GO" id="GO:0008270">
    <property type="term" value="F:zinc ion binding"/>
    <property type="evidence" value="ECO:0007669"/>
    <property type="project" value="UniProtKB-UniRule"/>
</dbReference>
<evidence type="ECO:0000256" key="9">
    <source>
        <dbReference type="RuleBase" id="RU367011"/>
    </source>
</evidence>
<evidence type="ECO:0000256" key="6">
    <source>
        <dbReference type="ARBA" id="ARBA00022833"/>
    </source>
</evidence>
<proteinExistence type="inferred from homology"/>
<dbReference type="PROSITE" id="PS51144">
    <property type="entry name" value="ALPHA_CA_2"/>
    <property type="match status" value="1"/>
</dbReference>
<dbReference type="InterPro" id="IPR018338">
    <property type="entry name" value="Carbonic_anhydrase_a-class_CS"/>
</dbReference>
<dbReference type="AlphaFoldDB" id="A0A7U2MZB7"/>
<keyword evidence="6 9" id="KW-0862">Zinc</keyword>
<comment type="cofactor">
    <cofactor evidence="1 9">
        <name>Zn(2+)</name>
        <dbReference type="ChEBI" id="CHEBI:29105"/>
    </cofactor>
</comment>
<comment type="similarity">
    <text evidence="3 9">Belongs to the alpha-carbonic anhydrase family.</text>
</comment>
<evidence type="ECO:0000313" key="12">
    <source>
        <dbReference type="Proteomes" id="UP000596276"/>
    </source>
</evidence>
<feature type="domain" description="Alpha-carbonic anhydrase" evidence="10">
    <location>
        <begin position="52"/>
        <end position="291"/>
    </location>
</feature>
<dbReference type="EC" id="4.2.1.1" evidence="4 9"/>
<evidence type="ECO:0000256" key="2">
    <source>
        <dbReference type="ARBA" id="ARBA00002904"/>
    </source>
</evidence>
<protein>
    <recommendedName>
        <fullName evidence="4 9">Carbonic anhydrase</fullName>
        <ecNumber evidence="4 9">4.2.1.1</ecNumber>
    </recommendedName>
</protein>
<evidence type="ECO:0000256" key="7">
    <source>
        <dbReference type="ARBA" id="ARBA00023239"/>
    </source>
</evidence>
<sequence>MWLPCFQPIIFFRCSSVMKFATTLLPLLAGASAFCIHSPVMRRAAGGLDDANKFNYTGLGGPLNWYGLDEANEACAKGKHQSPIVIDSAAIDYAASGSLKLDLPLADGSKLENLGFGLQVTLTNGSLTANSKTYTLAQFHFHTPSEHHVNEEHFPMEVHFVFQTAAKETAVVGFFFQLSEVGDSVPLFDSVFAPIDNIPDAGTSTTTGQLDFGGLLDHFNRHGVYQYTGSLTTPPCTEEVMWNLSTEPLPLTVQGYNKVKKIIKYNARYTQNALGQDNLLEVAAQKLNSIR</sequence>
<gene>
    <name evidence="11" type="ORF">F9C07_12637</name>
</gene>
<dbReference type="PANTHER" id="PTHR18952:SF265">
    <property type="entry name" value="CARBONIC ANHYDRASE"/>
    <property type="match status" value="1"/>
</dbReference>
<dbReference type="OMA" id="INPHWKV"/>
<dbReference type="Gene3D" id="3.10.200.10">
    <property type="entry name" value="Alpha carbonic anhydrase"/>
    <property type="match status" value="1"/>
</dbReference>
<dbReference type="InterPro" id="IPR036398">
    <property type="entry name" value="CA_dom_sf"/>
</dbReference>
<dbReference type="GO" id="GO:0004089">
    <property type="term" value="F:carbonate dehydratase activity"/>
    <property type="evidence" value="ECO:0007669"/>
    <property type="project" value="UniProtKB-UniRule"/>
</dbReference>
<evidence type="ECO:0000256" key="4">
    <source>
        <dbReference type="ARBA" id="ARBA00012925"/>
    </source>
</evidence>